<name>A0AAQ3WHG5_PASNO</name>
<dbReference type="SUPFAM" id="SSF46785">
    <property type="entry name" value="Winged helix' DNA-binding domain"/>
    <property type="match status" value="1"/>
</dbReference>
<evidence type="ECO:0000256" key="6">
    <source>
        <dbReference type="PROSITE-ProRule" id="PRU00332"/>
    </source>
</evidence>
<evidence type="ECO:0000256" key="4">
    <source>
        <dbReference type="ARBA" id="ARBA00023163"/>
    </source>
</evidence>
<evidence type="ECO:0008006" key="12">
    <source>
        <dbReference type="Google" id="ProtNLM"/>
    </source>
</evidence>
<dbReference type="GO" id="GO:0003723">
    <property type="term" value="F:RNA binding"/>
    <property type="evidence" value="ECO:0007669"/>
    <property type="project" value="UniProtKB-UniRule"/>
</dbReference>
<dbReference type="PANTHER" id="PTHR22792">
    <property type="entry name" value="LUPUS LA PROTEIN-RELATED"/>
    <property type="match status" value="1"/>
</dbReference>
<dbReference type="InterPro" id="IPR012677">
    <property type="entry name" value="Nucleotide-bd_a/b_plait_sf"/>
</dbReference>
<organism evidence="10 11">
    <name type="scientific">Paspalum notatum var. saurae</name>
    <dbReference type="NCBI Taxonomy" id="547442"/>
    <lineage>
        <taxon>Eukaryota</taxon>
        <taxon>Viridiplantae</taxon>
        <taxon>Streptophyta</taxon>
        <taxon>Embryophyta</taxon>
        <taxon>Tracheophyta</taxon>
        <taxon>Spermatophyta</taxon>
        <taxon>Magnoliopsida</taxon>
        <taxon>Liliopsida</taxon>
        <taxon>Poales</taxon>
        <taxon>Poaceae</taxon>
        <taxon>PACMAD clade</taxon>
        <taxon>Panicoideae</taxon>
        <taxon>Andropogonodae</taxon>
        <taxon>Paspaleae</taxon>
        <taxon>Paspalinae</taxon>
        <taxon>Paspalum</taxon>
    </lineage>
</organism>
<dbReference type="SUPFAM" id="SSF54928">
    <property type="entry name" value="RNA-binding domain, RBD"/>
    <property type="match status" value="1"/>
</dbReference>
<dbReference type="InterPro" id="IPR036390">
    <property type="entry name" value="WH_DNA-bd_sf"/>
</dbReference>
<dbReference type="Pfam" id="PF00076">
    <property type="entry name" value="RRM_1"/>
    <property type="match status" value="1"/>
</dbReference>
<sequence length="651" mass="70583">MAQESSDTTTNKQVTTTTEDAGALQAALVSASASAPATPFKFNVHAPEFVPMSPAAASPLASPMSAPAAAAGGYYSPFMQVQPGLGVAPDWSFFHDHEPVFFMPDFAHAKFGAAAAAASAGAAGSNSAQAKGTGAGTGTGAATDVAHKIVKQVEYQFSDINLVANEFLLKIMNKDTEGYVPLSVIASWKKIKSLGATNQMLVKALRTSTKLIVSDDGKKVRRRQPFTEKHKEELQSRMIIAENLPEDSSRNSLEKIFGVVGSVKNIKICHPQEPSTARASKSDTLVSNKMHALVEYETSQQAEKAVEKLNDERNWRKGLRVRTVLRRSPKSVMRLKRPDFDHFVGSDDDSPHSQMSSESPTADHSPDAHQEDHQNGNKKGWARGRGKLHLTAPHSPQSAPAGMVSHFDPSSPRPSSQKCPSSPRQASQKCPFSPRQPPQGPRMPDGTRGFTMGRGKPASSSPATRAVSAPTPAPQFEHFAHLPKFEVHIVLVSIEKPLLLDLRETGLLHPALLLCLSFHGRWRLFDLALGSLWLHWNGWYLGVKIQRWQLLPPPLCVARCDPRLRLRDEEGGILTLEFIGLPSDRPGLVGTGNIPRHILVQSKLSRDTVREVLLDAIQAHELTRAQAVRQQPQVAVAGEIGAGNPAAVLAE</sequence>
<evidence type="ECO:0000313" key="11">
    <source>
        <dbReference type="Proteomes" id="UP001341281"/>
    </source>
</evidence>
<evidence type="ECO:0000259" key="8">
    <source>
        <dbReference type="PROSITE" id="PS50102"/>
    </source>
</evidence>
<dbReference type="InterPro" id="IPR002344">
    <property type="entry name" value="Lupus_La"/>
</dbReference>
<dbReference type="GO" id="GO:0006396">
    <property type="term" value="P:RNA processing"/>
    <property type="evidence" value="ECO:0007669"/>
    <property type="project" value="InterPro"/>
</dbReference>
<feature type="domain" description="HTH La-type RNA-binding" evidence="9">
    <location>
        <begin position="139"/>
        <end position="230"/>
    </location>
</feature>
<keyword evidence="5" id="KW-0539">Nucleus</keyword>
<keyword evidence="3" id="KW-0805">Transcription regulation</keyword>
<dbReference type="PROSITE" id="PS50961">
    <property type="entry name" value="HTH_LA"/>
    <property type="match status" value="1"/>
</dbReference>
<dbReference type="CDD" id="cd08033">
    <property type="entry name" value="LARP_6"/>
    <property type="match status" value="1"/>
</dbReference>
<feature type="compositionally biased region" description="Polar residues" evidence="7">
    <location>
        <begin position="413"/>
        <end position="430"/>
    </location>
</feature>
<feature type="domain" description="RRM" evidence="8">
    <location>
        <begin position="237"/>
        <end position="328"/>
    </location>
</feature>
<feature type="compositionally biased region" description="Basic and acidic residues" evidence="7">
    <location>
        <begin position="337"/>
        <end position="351"/>
    </location>
</feature>
<dbReference type="EMBL" id="CP144747">
    <property type="protein sequence ID" value="WVZ61451.1"/>
    <property type="molecule type" value="Genomic_DNA"/>
</dbReference>
<dbReference type="InterPro" id="IPR000504">
    <property type="entry name" value="RRM_dom"/>
</dbReference>
<evidence type="ECO:0000256" key="7">
    <source>
        <dbReference type="SAM" id="MobiDB-lite"/>
    </source>
</evidence>
<dbReference type="GO" id="GO:0005634">
    <property type="term" value="C:nucleus"/>
    <property type="evidence" value="ECO:0007669"/>
    <property type="project" value="UniProtKB-SubCell"/>
</dbReference>
<dbReference type="InterPro" id="IPR034878">
    <property type="entry name" value="La-rel_plant_RRM"/>
</dbReference>
<evidence type="ECO:0000313" key="10">
    <source>
        <dbReference type="EMBL" id="WVZ61451.1"/>
    </source>
</evidence>
<dbReference type="InterPro" id="IPR045180">
    <property type="entry name" value="La_dom_prot"/>
</dbReference>
<comment type="subcellular location">
    <subcellularLocation>
        <location evidence="1">Nucleus</location>
    </subcellularLocation>
</comment>
<accession>A0AAQ3WHG5</accession>
<keyword evidence="2 6" id="KW-0694">RNA-binding</keyword>
<reference evidence="10 11" key="1">
    <citation type="submission" date="2024-02" db="EMBL/GenBank/DDBJ databases">
        <title>High-quality chromosome-scale genome assembly of Pensacola bahiagrass (Paspalum notatum Flugge var. saurae).</title>
        <authorList>
            <person name="Vega J.M."/>
            <person name="Podio M."/>
            <person name="Orjuela J."/>
            <person name="Siena L.A."/>
            <person name="Pessino S.C."/>
            <person name="Combes M.C."/>
            <person name="Mariac C."/>
            <person name="Albertini E."/>
            <person name="Pupilli F."/>
            <person name="Ortiz J.P.A."/>
            <person name="Leblanc O."/>
        </authorList>
    </citation>
    <scope>NUCLEOTIDE SEQUENCE [LARGE SCALE GENOMIC DNA]</scope>
    <source>
        <strain evidence="10">R1</strain>
        <tissue evidence="10">Leaf</tissue>
    </source>
</reference>
<dbReference type="Pfam" id="PF05383">
    <property type="entry name" value="La"/>
    <property type="match status" value="1"/>
</dbReference>
<feature type="compositionally biased region" description="Polar residues" evidence="7">
    <location>
        <begin position="352"/>
        <end position="362"/>
    </location>
</feature>
<keyword evidence="4" id="KW-0804">Transcription</keyword>
<evidence type="ECO:0000256" key="5">
    <source>
        <dbReference type="ARBA" id="ARBA00023242"/>
    </source>
</evidence>
<dbReference type="Proteomes" id="UP001341281">
    <property type="component" value="Chromosome 03"/>
</dbReference>
<feature type="compositionally biased region" description="Basic and acidic residues" evidence="7">
    <location>
        <begin position="364"/>
        <end position="375"/>
    </location>
</feature>
<proteinExistence type="predicted"/>
<dbReference type="InterPro" id="IPR036388">
    <property type="entry name" value="WH-like_DNA-bd_sf"/>
</dbReference>
<keyword evidence="11" id="KW-1185">Reference proteome</keyword>
<dbReference type="SMART" id="SM00360">
    <property type="entry name" value="RRM"/>
    <property type="match status" value="1"/>
</dbReference>
<evidence type="ECO:0000259" key="9">
    <source>
        <dbReference type="PROSITE" id="PS50961"/>
    </source>
</evidence>
<dbReference type="PROSITE" id="PS50102">
    <property type="entry name" value="RRM"/>
    <property type="match status" value="1"/>
</dbReference>
<evidence type="ECO:0000256" key="2">
    <source>
        <dbReference type="ARBA" id="ARBA00022884"/>
    </source>
</evidence>
<protein>
    <recommendedName>
        <fullName evidence="12">La-related protein 6C</fullName>
    </recommendedName>
</protein>
<dbReference type="Gene3D" id="1.10.10.10">
    <property type="entry name" value="Winged helix-like DNA-binding domain superfamily/Winged helix DNA-binding domain"/>
    <property type="match status" value="1"/>
</dbReference>
<evidence type="ECO:0000256" key="3">
    <source>
        <dbReference type="ARBA" id="ARBA00023015"/>
    </source>
</evidence>
<dbReference type="Gene3D" id="3.30.70.330">
    <property type="match status" value="1"/>
</dbReference>
<dbReference type="PRINTS" id="PR00302">
    <property type="entry name" value="LUPUSLA"/>
</dbReference>
<dbReference type="AlphaFoldDB" id="A0AAQ3WHG5"/>
<dbReference type="SMART" id="SM00715">
    <property type="entry name" value="LA"/>
    <property type="match status" value="1"/>
</dbReference>
<gene>
    <name evidence="10" type="ORF">U9M48_011319</name>
</gene>
<dbReference type="CDD" id="cd12288">
    <property type="entry name" value="RRM_La_like_plant"/>
    <property type="match status" value="1"/>
</dbReference>
<dbReference type="InterPro" id="IPR035979">
    <property type="entry name" value="RBD_domain_sf"/>
</dbReference>
<dbReference type="GO" id="GO:1990904">
    <property type="term" value="C:ribonucleoprotein complex"/>
    <property type="evidence" value="ECO:0007669"/>
    <property type="project" value="InterPro"/>
</dbReference>
<dbReference type="InterPro" id="IPR006630">
    <property type="entry name" value="La_HTH"/>
</dbReference>
<evidence type="ECO:0000256" key="1">
    <source>
        <dbReference type="ARBA" id="ARBA00004123"/>
    </source>
</evidence>
<feature type="region of interest" description="Disordered" evidence="7">
    <location>
        <begin position="337"/>
        <end position="470"/>
    </location>
</feature>
<dbReference type="PANTHER" id="PTHR22792:SF62">
    <property type="entry name" value="LA-RELATED PROTEIN 7"/>
    <property type="match status" value="1"/>
</dbReference>